<dbReference type="PRINTS" id="PR00385">
    <property type="entry name" value="P450"/>
</dbReference>
<evidence type="ECO:0000313" key="11">
    <source>
        <dbReference type="EMBL" id="KAH6819979.1"/>
    </source>
</evidence>
<evidence type="ECO:0000256" key="1">
    <source>
        <dbReference type="ARBA" id="ARBA00001971"/>
    </source>
</evidence>
<dbReference type="InterPro" id="IPR036396">
    <property type="entry name" value="Cyt_P450_sf"/>
</dbReference>
<sequence>MEGFQLILTFILSLILLWSIKKKFMRPAASKKNLPPSPPKLPLIGNLHQLSHLPHHDLLALSRKYGSLMLMHFGSVPVLVVSSPAAAQEIMKNQDLVFASRPTYRVYRKLLYDCRGIIMAPYDEHWREMKSILVLQLLSNTKVKNSRFIMEEETTLFVQRIQESAGKPVNITDMFSALSNDLICRSAFGKKYSDSEKGKKFLVLMAELMELVGSIEFSEFVPWLSWIGRVNGFDKKVDKVAKEMDEFLEGVIEERIQSLNGKDAKSKSGENLLDLMIEIYNGNNSEHSIQRDDLKPLVLDLIVAGTDTISTCLDWTMVELFRNPTTMEKLQREVRDIVKEKQEITTDDLEKMHYMKAVIKESLRHHPPVTLIAPRQARKDTKVTGYDISAGTVVMVSPWAIGKHPSWDEPEKFKPERFLNSSIDYYGLNFELIPFGSGRRKCPGITFAEVTMELLLANLMQKFNWKLPDAIEGKDLNMKECTGLTVHRVDPLHVVATPSKYNSQH</sequence>
<dbReference type="CDD" id="cd11072">
    <property type="entry name" value="CYP71-like"/>
    <property type="match status" value="1"/>
</dbReference>
<dbReference type="GO" id="GO:0004497">
    <property type="term" value="F:monooxygenase activity"/>
    <property type="evidence" value="ECO:0007669"/>
    <property type="project" value="UniProtKB-KW"/>
</dbReference>
<evidence type="ECO:0000256" key="3">
    <source>
        <dbReference type="ARBA" id="ARBA00010617"/>
    </source>
</evidence>
<name>A0AAD4IRJ1_PERFH</name>
<dbReference type="PRINTS" id="PR00463">
    <property type="entry name" value="EP450I"/>
</dbReference>
<evidence type="ECO:0008006" key="13">
    <source>
        <dbReference type="Google" id="ProtNLM"/>
    </source>
</evidence>
<comment type="similarity">
    <text evidence="3 10">Belongs to the cytochrome P450 family.</text>
</comment>
<proteinExistence type="inferred from homology"/>
<dbReference type="AlphaFoldDB" id="A0AAD4IRJ1"/>
<evidence type="ECO:0000256" key="2">
    <source>
        <dbReference type="ARBA" id="ARBA00004167"/>
    </source>
</evidence>
<dbReference type="PROSITE" id="PS00086">
    <property type="entry name" value="CYTOCHROME_P450"/>
    <property type="match status" value="1"/>
</dbReference>
<dbReference type="SUPFAM" id="SSF48264">
    <property type="entry name" value="Cytochrome P450"/>
    <property type="match status" value="1"/>
</dbReference>
<keyword evidence="4 9" id="KW-0349">Heme</keyword>
<organism evidence="11 12">
    <name type="scientific">Perilla frutescens var. hirtella</name>
    <name type="common">Perilla citriodora</name>
    <name type="synonym">Perilla setoyensis</name>
    <dbReference type="NCBI Taxonomy" id="608512"/>
    <lineage>
        <taxon>Eukaryota</taxon>
        <taxon>Viridiplantae</taxon>
        <taxon>Streptophyta</taxon>
        <taxon>Embryophyta</taxon>
        <taxon>Tracheophyta</taxon>
        <taxon>Spermatophyta</taxon>
        <taxon>Magnoliopsida</taxon>
        <taxon>eudicotyledons</taxon>
        <taxon>Gunneridae</taxon>
        <taxon>Pentapetalae</taxon>
        <taxon>asterids</taxon>
        <taxon>lamiids</taxon>
        <taxon>Lamiales</taxon>
        <taxon>Lamiaceae</taxon>
        <taxon>Nepetoideae</taxon>
        <taxon>Elsholtzieae</taxon>
        <taxon>Perilla</taxon>
    </lineage>
</organism>
<evidence type="ECO:0000256" key="7">
    <source>
        <dbReference type="ARBA" id="ARBA00023004"/>
    </source>
</evidence>
<evidence type="ECO:0000256" key="9">
    <source>
        <dbReference type="PIRSR" id="PIRSR602401-1"/>
    </source>
</evidence>
<evidence type="ECO:0000256" key="10">
    <source>
        <dbReference type="RuleBase" id="RU000461"/>
    </source>
</evidence>
<dbReference type="PANTHER" id="PTHR47955">
    <property type="entry name" value="CYTOCHROME P450 FAMILY 71 PROTEIN"/>
    <property type="match status" value="1"/>
</dbReference>
<keyword evidence="6 10" id="KW-0560">Oxidoreductase</keyword>
<accession>A0AAD4IRJ1</accession>
<evidence type="ECO:0000256" key="6">
    <source>
        <dbReference type="ARBA" id="ARBA00023002"/>
    </source>
</evidence>
<dbReference type="Pfam" id="PF00067">
    <property type="entry name" value="p450"/>
    <property type="match status" value="1"/>
</dbReference>
<dbReference type="GO" id="GO:0016020">
    <property type="term" value="C:membrane"/>
    <property type="evidence" value="ECO:0007669"/>
    <property type="project" value="UniProtKB-SubCell"/>
</dbReference>
<dbReference type="FunFam" id="1.10.630.10:FF:000011">
    <property type="entry name" value="Cytochrome P450 83B1"/>
    <property type="match status" value="1"/>
</dbReference>
<dbReference type="GO" id="GO:0005506">
    <property type="term" value="F:iron ion binding"/>
    <property type="evidence" value="ECO:0007669"/>
    <property type="project" value="InterPro"/>
</dbReference>
<dbReference type="GO" id="GO:0020037">
    <property type="term" value="F:heme binding"/>
    <property type="evidence" value="ECO:0007669"/>
    <property type="project" value="InterPro"/>
</dbReference>
<dbReference type="InterPro" id="IPR017972">
    <property type="entry name" value="Cyt_P450_CS"/>
</dbReference>
<evidence type="ECO:0000256" key="4">
    <source>
        <dbReference type="ARBA" id="ARBA00022617"/>
    </source>
</evidence>
<dbReference type="GO" id="GO:0016705">
    <property type="term" value="F:oxidoreductase activity, acting on paired donors, with incorporation or reduction of molecular oxygen"/>
    <property type="evidence" value="ECO:0007669"/>
    <property type="project" value="InterPro"/>
</dbReference>
<gene>
    <name evidence="11" type="ORF">C2S53_020423</name>
</gene>
<dbReference type="InterPro" id="IPR001128">
    <property type="entry name" value="Cyt_P450"/>
</dbReference>
<reference evidence="11 12" key="1">
    <citation type="journal article" date="2021" name="Nat. Commun.">
        <title>Incipient diploidization of the medicinal plant Perilla within 10,000 years.</title>
        <authorList>
            <person name="Zhang Y."/>
            <person name="Shen Q."/>
            <person name="Leng L."/>
            <person name="Zhang D."/>
            <person name="Chen S."/>
            <person name="Shi Y."/>
            <person name="Ning Z."/>
            <person name="Chen S."/>
        </authorList>
    </citation>
    <scope>NUCLEOTIDE SEQUENCE [LARGE SCALE GENOMIC DNA]</scope>
    <source>
        <strain evidence="12">cv. PC099</strain>
    </source>
</reference>
<feature type="binding site" description="axial binding residue" evidence="9">
    <location>
        <position position="442"/>
    </location>
    <ligand>
        <name>heme</name>
        <dbReference type="ChEBI" id="CHEBI:30413"/>
    </ligand>
    <ligandPart>
        <name>Fe</name>
        <dbReference type="ChEBI" id="CHEBI:18248"/>
    </ligandPart>
</feature>
<evidence type="ECO:0000256" key="5">
    <source>
        <dbReference type="ARBA" id="ARBA00022723"/>
    </source>
</evidence>
<comment type="subcellular location">
    <subcellularLocation>
        <location evidence="2">Membrane</location>
        <topology evidence="2">Single-pass membrane protein</topology>
    </subcellularLocation>
</comment>
<dbReference type="PANTHER" id="PTHR47955:SF15">
    <property type="entry name" value="CYTOCHROME P450 71A2-LIKE"/>
    <property type="match status" value="1"/>
</dbReference>
<keyword evidence="8 10" id="KW-0503">Monooxygenase</keyword>
<dbReference type="EMBL" id="SDAM02005225">
    <property type="protein sequence ID" value="KAH6819979.1"/>
    <property type="molecule type" value="Genomic_DNA"/>
</dbReference>
<dbReference type="Proteomes" id="UP001190926">
    <property type="component" value="Unassembled WGS sequence"/>
</dbReference>
<evidence type="ECO:0000313" key="12">
    <source>
        <dbReference type="Proteomes" id="UP001190926"/>
    </source>
</evidence>
<comment type="caution">
    <text evidence="11">The sequence shown here is derived from an EMBL/GenBank/DDBJ whole genome shotgun (WGS) entry which is preliminary data.</text>
</comment>
<comment type="cofactor">
    <cofactor evidence="1 9">
        <name>heme</name>
        <dbReference type="ChEBI" id="CHEBI:30413"/>
    </cofactor>
</comment>
<dbReference type="InterPro" id="IPR002401">
    <property type="entry name" value="Cyt_P450_E_grp-I"/>
</dbReference>
<evidence type="ECO:0000256" key="8">
    <source>
        <dbReference type="ARBA" id="ARBA00023033"/>
    </source>
</evidence>
<keyword evidence="5 9" id="KW-0479">Metal-binding</keyword>
<keyword evidence="7 9" id="KW-0408">Iron</keyword>
<dbReference type="Gene3D" id="1.10.630.10">
    <property type="entry name" value="Cytochrome P450"/>
    <property type="match status" value="1"/>
</dbReference>
<protein>
    <recommendedName>
        <fullName evidence="13">Cytochrome P450</fullName>
    </recommendedName>
</protein>
<keyword evidence="12" id="KW-1185">Reference proteome</keyword>